<feature type="region of interest" description="Disordered" evidence="1">
    <location>
        <begin position="23"/>
        <end position="75"/>
    </location>
</feature>
<evidence type="ECO:0008006" key="5">
    <source>
        <dbReference type="Google" id="ProtNLM"/>
    </source>
</evidence>
<accession>A0AAD4CYP3</accession>
<reference evidence="3" key="1">
    <citation type="journal article" date="2019" name="Beilstein J. Org. Chem.">
        <title>Nanangenines: drimane sesquiterpenoids as the dominant metabolite cohort of a novel Australian fungus, Aspergillus nanangensis.</title>
        <authorList>
            <person name="Lacey H.J."/>
            <person name="Gilchrist C.L.M."/>
            <person name="Crombie A."/>
            <person name="Kalaitzis J.A."/>
            <person name="Vuong D."/>
            <person name="Rutledge P.J."/>
            <person name="Turner P."/>
            <person name="Pitt J.I."/>
            <person name="Lacey E."/>
            <person name="Chooi Y.H."/>
            <person name="Piggott A.M."/>
        </authorList>
    </citation>
    <scope>NUCLEOTIDE SEQUENCE</scope>
    <source>
        <strain evidence="3">MST-FP2251</strain>
    </source>
</reference>
<keyword evidence="4" id="KW-1185">Reference proteome</keyword>
<dbReference type="EMBL" id="VCAU01000001">
    <property type="protein sequence ID" value="KAF9895156.1"/>
    <property type="molecule type" value="Genomic_DNA"/>
</dbReference>
<evidence type="ECO:0000313" key="4">
    <source>
        <dbReference type="Proteomes" id="UP001194746"/>
    </source>
</evidence>
<name>A0AAD4CYP3_ASPNN</name>
<feature type="compositionally biased region" description="Low complexity" evidence="1">
    <location>
        <begin position="276"/>
        <end position="288"/>
    </location>
</feature>
<sequence>MHASLIVISALAGSALALPGRYHNSTMPSHHPTHTLLPTGTGNGGGDKPSGGDHTTNPLPTATDGGHGSETTGSSVSTITETVTNTAFEPCSTAIGTNDGTTYYSTWLTTSVWETTTCYTTTVPTATSVAATTTSIPIETSVITVTSLPTETSVSTTTAGIPGGLSPNCPAQATVTATVTVTVGGNGEDSGSSTVPTQAPGEHCARCETITYTNTQGHTTTIVVPPFTEGPATATTTAAESTATGPAVESTATETATSAQTSAATTTDGGRPRPPLGTGTHSSRTSSRPLGTGSAAVPTESKTWHMARKFAL</sequence>
<feature type="compositionally biased region" description="Low complexity" evidence="1">
    <location>
        <begin position="229"/>
        <end position="269"/>
    </location>
</feature>
<dbReference type="AlphaFoldDB" id="A0AAD4CYP3"/>
<reference evidence="3" key="2">
    <citation type="submission" date="2020-02" db="EMBL/GenBank/DDBJ databases">
        <authorList>
            <person name="Gilchrist C.L.M."/>
            <person name="Chooi Y.-H."/>
        </authorList>
    </citation>
    <scope>NUCLEOTIDE SEQUENCE</scope>
    <source>
        <strain evidence="3">MST-FP2251</strain>
    </source>
</reference>
<evidence type="ECO:0000256" key="1">
    <source>
        <dbReference type="SAM" id="MobiDB-lite"/>
    </source>
</evidence>
<keyword evidence="2" id="KW-0732">Signal</keyword>
<protein>
    <recommendedName>
        <fullName evidence="5">Extracellular proline-rich protein</fullName>
    </recommendedName>
</protein>
<feature type="chain" id="PRO_5042108439" description="Extracellular proline-rich protein" evidence="2">
    <location>
        <begin position="18"/>
        <end position="312"/>
    </location>
</feature>
<feature type="signal peptide" evidence="2">
    <location>
        <begin position="1"/>
        <end position="17"/>
    </location>
</feature>
<proteinExistence type="predicted"/>
<evidence type="ECO:0000256" key="2">
    <source>
        <dbReference type="SAM" id="SignalP"/>
    </source>
</evidence>
<feature type="region of interest" description="Disordered" evidence="1">
    <location>
        <begin position="227"/>
        <end position="301"/>
    </location>
</feature>
<dbReference type="Proteomes" id="UP001194746">
    <property type="component" value="Unassembled WGS sequence"/>
</dbReference>
<comment type="caution">
    <text evidence="3">The sequence shown here is derived from an EMBL/GenBank/DDBJ whole genome shotgun (WGS) entry which is preliminary data.</text>
</comment>
<evidence type="ECO:0000313" key="3">
    <source>
        <dbReference type="EMBL" id="KAF9895156.1"/>
    </source>
</evidence>
<feature type="compositionally biased region" description="Low complexity" evidence="1">
    <location>
        <begin position="28"/>
        <end position="40"/>
    </location>
</feature>
<gene>
    <name evidence="3" type="ORF">FE257_000058</name>
</gene>
<organism evidence="3 4">
    <name type="scientific">Aspergillus nanangensis</name>
    <dbReference type="NCBI Taxonomy" id="2582783"/>
    <lineage>
        <taxon>Eukaryota</taxon>
        <taxon>Fungi</taxon>
        <taxon>Dikarya</taxon>
        <taxon>Ascomycota</taxon>
        <taxon>Pezizomycotina</taxon>
        <taxon>Eurotiomycetes</taxon>
        <taxon>Eurotiomycetidae</taxon>
        <taxon>Eurotiales</taxon>
        <taxon>Aspergillaceae</taxon>
        <taxon>Aspergillus</taxon>
        <taxon>Aspergillus subgen. Circumdati</taxon>
    </lineage>
</organism>